<organism evidence="1">
    <name type="scientific">viral metagenome</name>
    <dbReference type="NCBI Taxonomy" id="1070528"/>
    <lineage>
        <taxon>unclassified sequences</taxon>
        <taxon>metagenomes</taxon>
        <taxon>organismal metagenomes</taxon>
    </lineage>
</organism>
<dbReference type="EMBL" id="MN738766">
    <property type="protein sequence ID" value="QHS83837.1"/>
    <property type="molecule type" value="Genomic_DNA"/>
</dbReference>
<evidence type="ECO:0000313" key="1">
    <source>
        <dbReference type="EMBL" id="QHS83837.1"/>
    </source>
</evidence>
<protein>
    <recommendedName>
        <fullName evidence="2">PDZ domain-containing protein</fullName>
    </recommendedName>
</protein>
<proteinExistence type="predicted"/>
<name>A0A6C0AV74_9ZZZZ</name>
<sequence>MSINIFIFEKSKWYIKSTCNDKISLLSLDGKQCFELGIKNNYVIVLSVNGNFAKEEGIFPGDFLVKIGSRNIIKKTLGYCCRTMLKKDESCLEFVRACPRRSGVSSTSEKIQRRRNGIGRNASQLVKKGIIRDRRKENTVTCGAIFTYTSKTIVKRLLRK</sequence>
<dbReference type="AlphaFoldDB" id="A0A6C0AV74"/>
<accession>A0A6C0AV74</accession>
<reference evidence="1" key="1">
    <citation type="journal article" date="2020" name="Nature">
        <title>Giant virus diversity and host interactions through global metagenomics.</title>
        <authorList>
            <person name="Schulz F."/>
            <person name="Roux S."/>
            <person name="Paez-Espino D."/>
            <person name="Jungbluth S."/>
            <person name="Walsh D.A."/>
            <person name="Denef V.J."/>
            <person name="McMahon K.D."/>
            <person name="Konstantinidis K.T."/>
            <person name="Eloe-Fadrosh E.A."/>
            <person name="Kyrpides N.C."/>
            <person name="Woyke T."/>
        </authorList>
    </citation>
    <scope>NUCLEOTIDE SEQUENCE</scope>
    <source>
        <strain evidence="1">GVMAG-S-ERX555961-36</strain>
    </source>
</reference>
<evidence type="ECO:0008006" key="2">
    <source>
        <dbReference type="Google" id="ProtNLM"/>
    </source>
</evidence>